<dbReference type="Pfam" id="PF00027">
    <property type="entry name" value="cNMP_binding"/>
    <property type="match status" value="1"/>
</dbReference>
<dbReference type="KEGG" id="mmed:Mame_02887"/>
<dbReference type="SUPFAM" id="SSF51206">
    <property type="entry name" value="cAMP-binding domain-like"/>
    <property type="match status" value="1"/>
</dbReference>
<dbReference type="InterPro" id="IPR023753">
    <property type="entry name" value="FAD/NAD-binding_dom"/>
</dbReference>
<dbReference type="STRING" id="1122214.Mame_02887"/>
<dbReference type="AlphaFoldDB" id="A0A1U9Z3I5"/>
<dbReference type="CDD" id="cd00038">
    <property type="entry name" value="CAP_ED"/>
    <property type="match status" value="1"/>
</dbReference>
<accession>A0A1U9Z3I5</accession>
<proteinExistence type="predicted"/>
<dbReference type="PANTHER" id="PTHR48105">
    <property type="entry name" value="THIOREDOXIN REDUCTASE 1-RELATED-RELATED"/>
    <property type="match status" value="1"/>
</dbReference>
<dbReference type="InterPro" id="IPR018490">
    <property type="entry name" value="cNMP-bd_dom_sf"/>
</dbReference>
<dbReference type="InterPro" id="IPR036188">
    <property type="entry name" value="FAD/NAD-bd_sf"/>
</dbReference>
<reference evidence="5 6" key="1">
    <citation type="submission" date="2017-03" db="EMBL/GenBank/DDBJ databases">
        <title>Foreign affairs: Plasmid Transfer between Roseobacters and Rhizobia.</title>
        <authorList>
            <person name="Bartling P."/>
            <person name="Bunk B."/>
            <person name="Overmann J."/>
            <person name="Brinkmann H."/>
            <person name="Petersen J."/>
        </authorList>
    </citation>
    <scope>NUCLEOTIDE SEQUENCE [LARGE SCALE GENOMIC DNA]</scope>
    <source>
        <strain evidence="5 6">MACL11</strain>
    </source>
</reference>
<dbReference type="PROSITE" id="PS50042">
    <property type="entry name" value="CNMP_BINDING_3"/>
    <property type="match status" value="1"/>
</dbReference>
<dbReference type="PRINTS" id="PR00368">
    <property type="entry name" value="FADPNR"/>
</dbReference>
<evidence type="ECO:0000256" key="2">
    <source>
        <dbReference type="ARBA" id="ARBA00022630"/>
    </source>
</evidence>
<keyword evidence="2" id="KW-0285">Flavoprotein</keyword>
<dbReference type="InterPro" id="IPR050097">
    <property type="entry name" value="Ferredoxin-NADP_redctase_2"/>
</dbReference>
<keyword evidence="6" id="KW-1185">Reference proteome</keyword>
<name>A0A1U9Z3I5_9HYPH</name>
<dbReference type="eggNOG" id="COG0492">
    <property type="taxonomic scope" value="Bacteria"/>
</dbReference>
<evidence type="ECO:0000259" key="4">
    <source>
        <dbReference type="PROSITE" id="PS50042"/>
    </source>
</evidence>
<dbReference type="InterPro" id="IPR014710">
    <property type="entry name" value="RmlC-like_jellyroll"/>
</dbReference>
<dbReference type="Proteomes" id="UP000191135">
    <property type="component" value="Chromosome"/>
</dbReference>
<dbReference type="Gene3D" id="3.50.50.60">
    <property type="entry name" value="FAD/NAD(P)-binding domain"/>
    <property type="match status" value="2"/>
</dbReference>
<evidence type="ECO:0000313" key="6">
    <source>
        <dbReference type="Proteomes" id="UP000191135"/>
    </source>
</evidence>
<organism evidence="5 6">
    <name type="scientific">Martelella mediterranea DSM 17316</name>
    <dbReference type="NCBI Taxonomy" id="1122214"/>
    <lineage>
        <taxon>Bacteria</taxon>
        <taxon>Pseudomonadati</taxon>
        <taxon>Pseudomonadota</taxon>
        <taxon>Alphaproteobacteria</taxon>
        <taxon>Hyphomicrobiales</taxon>
        <taxon>Aurantimonadaceae</taxon>
        <taxon>Martelella</taxon>
    </lineage>
</organism>
<dbReference type="RefSeq" id="WP_018063202.1">
    <property type="nucleotide sequence ID" value="NZ_AQWH01000002.1"/>
</dbReference>
<dbReference type="Pfam" id="PF07992">
    <property type="entry name" value="Pyr_redox_2"/>
    <property type="match status" value="1"/>
</dbReference>
<evidence type="ECO:0000256" key="3">
    <source>
        <dbReference type="ARBA" id="ARBA00023002"/>
    </source>
</evidence>
<dbReference type="EMBL" id="CP020330">
    <property type="protein sequence ID" value="AQZ52210.1"/>
    <property type="molecule type" value="Genomic_DNA"/>
</dbReference>
<dbReference type="PRINTS" id="PR00469">
    <property type="entry name" value="PNDRDTASEII"/>
</dbReference>
<evidence type="ECO:0000313" key="5">
    <source>
        <dbReference type="EMBL" id="AQZ52210.1"/>
    </source>
</evidence>
<dbReference type="Gene3D" id="2.60.120.10">
    <property type="entry name" value="Jelly Rolls"/>
    <property type="match status" value="1"/>
</dbReference>
<feature type="domain" description="Cyclic nucleotide-binding" evidence="4">
    <location>
        <begin position="18"/>
        <end position="138"/>
    </location>
</feature>
<dbReference type="SMART" id="SM00100">
    <property type="entry name" value="cNMP"/>
    <property type="match status" value="1"/>
</dbReference>
<sequence length="551" mass="59577">MLMTNEELSDPWKREGQTFPELSEDMMNRLSGYGREEQFDSETQLFKRGDRSIDFFVVLAGEIRITYTHAGAGQGLLYTYRRGQFTGEQNLFNTRKILLTATAVPGTVVLRVRNENFRSLLIGEPEIGEIIIRAFILRRMGFIRHQRGGVVLLGHPNNGQLLELQRFLTRNTYPVEVIDSVSSPEAEALMTSFGLTEASLPAVIEPDRSVLIRPNTMALADRLGIAEAPDTGAIYDVAVVGAGPSGLAAAVYAASEGLNTIVLEKLAPGGQAGTSSKIENYLGFPTGISGMALAGRAHIQAQKFGALLSVSRNVVSVDCSDFPLRLTLEDGRVVSARSIVVASGARYRRLDVPDYDRFEGQGIHYAATAMEAQICREQDVVVVGGGNSAGQAAIFLAGTARHVHMLLRSGISRNMSDYLVQRILSAPKISVYENCQVEALHGLDALQEVIWRDAASHRPIHLSTGNMFVMIGAAPNTDWLQGCIDLDQRGFVTTGMTSEPQGPLSPFATSHPGIFAVGDVRSGSVKRVASAVGEGSVVVSAIHQFLASQHH</sequence>
<gene>
    <name evidence="5" type="primary">trxB_2</name>
    <name evidence="5" type="ORF">Mame_02887</name>
</gene>
<dbReference type="GO" id="GO:0016491">
    <property type="term" value="F:oxidoreductase activity"/>
    <property type="evidence" value="ECO:0007669"/>
    <property type="project" value="UniProtKB-KW"/>
</dbReference>
<evidence type="ECO:0000256" key="1">
    <source>
        <dbReference type="ARBA" id="ARBA00018719"/>
    </source>
</evidence>
<dbReference type="SUPFAM" id="SSF51905">
    <property type="entry name" value="FAD/NAD(P)-binding domain"/>
    <property type="match status" value="1"/>
</dbReference>
<dbReference type="InterPro" id="IPR000595">
    <property type="entry name" value="cNMP-bd_dom"/>
</dbReference>
<keyword evidence="3 5" id="KW-0560">Oxidoreductase</keyword>
<protein>
    <recommendedName>
        <fullName evidence="1">Thioredoxin reductase</fullName>
    </recommendedName>
</protein>